<dbReference type="PANTHER" id="PTHR11690">
    <property type="entry name" value="AMILORIDE-SENSITIVE SODIUM CHANNEL-RELATED"/>
    <property type="match status" value="1"/>
</dbReference>
<dbReference type="AlphaFoldDB" id="A0A836JZQ1"/>
<keyword evidence="10 12" id="KW-0739">Sodium transport</keyword>
<keyword evidence="6 13" id="KW-1133">Transmembrane helix</keyword>
<feature type="transmembrane region" description="Helical" evidence="13">
    <location>
        <begin position="202"/>
        <end position="223"/>
    </location>
</feature>
<dbReference type="PANTHER" id="PTHR11690:SF237">
    <property type="entry name" value="PICKPOCKET 16-RELATED"/>
    <property type="match status" value="1"/>
</dbReference>
<comment type="similarity">
    <text evidence="2 12">Belongs to the amiloride-sensitive sodium channel (TC 1.A.6) family.</text>
</comment>
<dbReference type="GO" id="GO:0005886">
    <property type="term" value="C:plasma membrane"/>
    <property type="evidence" value="ECO:0007669"/>
    <property type="project" value="TreeGrafter"/>
</dbReference>
<evidence type="ECO:0000313" key="14">
    <source>
        <dbReference type="EMBL" id="KAG5332091.1"/>
    </source>
</evidence>
<keyword evidence="11 12" id="KW-0407">Ion channel</keyword>
<evidence type="ECO:0000256" key="12">
    <source>
        <dbReference type="RuleBase" id="RU000679"/>
    </source>
</evidence>
<dbReference type="Gene3D" id="3.30.420.10">
    <property type="entry name" value="Ribonuclease H-like superfamily/Ribonuclease H"/>
    <property type="match status" value="1"/>
</dbReference>
<evidence type="ECO:0000256" key="8">
    <source>
        <dbReference type="ARBA" id="ARBA00023065"/>
    </source>
</evidence>
<evidence type="ECO:0000313" key="15">
    <source>
        <dbReference type="Proteomes" id="UP000669903"/>
    </source>
</evidence>
<dbReference type="PRINTS" id="PR01078">
    <property type="entry name" value="AMINACHANNEL"/>
</dbReference>
<comment type="subcellular location">
    <subcellularLocation>
        <location evidence="1">Membrane</location>
        <topology evidence="1">Multi-pass membrane protein</topology>
    </subcellularLocation>
</comment>
<dbReference type="InterPro" id="IPR012337">
    <property type="entry name" value="RNaseH-like_sf"/>
</dbReference>
<evidence type="ECO:0000256" key="3">
    <source>
        <dbReference type="ARBA" id="ARBA00022448"/>
    </source>
</evidence>
<keyword evidence="9 13" id="KW-0472">Membrane</keyword>
<evidence type="ECO:0000256" key="10">
    <source>
        <dbReference type="ARBA" id="ARBA00023201"/>
    </source>
</evidence>
<evidence type="ECO:0000256" key="1">
    <source>
        <dbReference type="ARBA" id="ARBA00004141"/>
    </source>
</evidence>
<dbReference type="InterPro" id="IPR001873">
    <property type="entry name" value="ENaC"/>
</dbReference>
<organism evidence="14 15">
    <name type="scientific">Acromyrmex charruanus</name>
    <dbReference type="NCBI Taxonomy" id="2715315"/>
    <lineage>
        <taxon>Eukaryota</taxon>
        <taxon>Metazoa</taxon>
        <taxon>Ecdysozoa</taxon>
        <taxon>Arthropoda</taxon>
        <taxon>Hexapoda</taxon>
        <taxon>Insecta</taxon>
        <taxon>Pterygota</taxon>
        <taxon>Neoptera</taxon>
        <taxon>Endopterygota</taxon>
        <taxon>Hymenoptera</taxon>
        <taxon>Apocrita</taxon>
        <taxon>Aculeata</taxon>
        <taxon>Formicoidea</taxon>
        <taxon>Formicidae</taxon>
        <taxon>Myrmicinae</taxon>
        <taxon>Acromyrmex</taxon>
    </lineage>
</organism>
<comment type="caution">
    <text evidence="14">The sequence shown here is derived from an EMBL/GenBank/DDBJ whole genome shotgun (WGS) entry which is preliminary data.</text>
</comment>
<evidence type="ECO:0000256" key="4">
    <source>
        <dbReference type="ARBA" id="ARBA00022461"/>
    </source>
</evidence>
<evidence type="ECO:0000256" key="6">
    <source>
        <dbReference type="ARBA" id="ARBA00022989"/>
    </source>
</evidence>
<evidence type="ECO:0000256" key="13">
    <source>
        <dbReference type="SAM" id="Phobius"/>
    </source>
</evidence>
<evidence type="ECO:0000256" key="11">
    <source>
        <dbReference type="ARBA" id="ARBA00023303"/>
    </source>
</evidence>
<keyword evidence="15" id="KW-1185">Reference proteome</keyword>
<keyword evidence="4 12" id="KW-0894">Sodium channel</keyword>
<dbReference type="InterPro" id="IPR036397">
    <property type="entry name" value="RNaseH_sf"/>
</dbReference>
<keyword evidence="7" id="KW-0915">Sodium</keyword>
<evidence type="ECO:0000256" key="9">
    <source>
        <dbReference type="ARBA" id="ARBA00023136"/>
    </source>
</evidence>
<keyword evidence="5 12" id="KW-0812">Transmembrane</keyword>
<dbReference type="EMBL" id="JAANIC010005313">
    <property type="protein sequence ID" value="KAG5332091.1"/>
    <property type="molecule type" value="Genomic_DNA"/>
</dbReference>
<reference evidence="14" key="1">
    <citation type="submission" date="2020-03" db="EMBL/GenBank/DDBJ databases">
        <title>Relaxed selection underlies rapid genomic changes in the transitions from sociality to social parasitism in ants.</title>
        <authorList>
            <person name="Bi X."/>
        </authorList>
    </citation>
    <scope>NUCLEOTIDE SEQUENCE</scope>
    <source>
        <strain evidence="14">BGI-DK2014a</strain>
        <tissue evidence="14">Whole body</tissue>
    </source>
</reference>
<dbReference type="Gene3D" id="2.60.470.10">
    <property type="entry name" value="Acid-sensing ion channels like domains"/>
    <property type="match status" value="1"/>
</dbReference>
<dbReference type="GO" id="GO:0003676">
    <property type="term" value="F:nucleic acid binding"/>
    <property type="evidence" value="ECO:0007669"/>
    <property type="project" value="InterPro"/>
</dbReference>
<protein>
    <submittedName>
        <fullName evidence="14">NACH protein</fullName>
    </submittedName>
</protein>
<proteinExistence type="inferred from homology"/>
<keyword evidence="8 12" id="KW-0406">Ion transport</keyword>
<dbReference type="Pfam" id="PF00858">
    <property type="entry name" value="ASC"/>
    <property type="match status" value="1"/>
</dbReference>
<dbReference type="SUPFAM" id="SSF53098">
    <property type="entry name" value="Ribonuclease H-like"/>
    <property type="match status" value="1"/>
</dbReference>
<feature type="non-terminal residue" evidence="14">
    <location>
        <position position="1"/>
    </location>
</feature>
<evidence type="ECO:0000256" key="5">
    <source>
        <dbReference type="ARBA" id="ARBA00022692"/>
    </source>
</evidence>
<evidence type="ECO:0000256" key="2">
    <source>
        <dbReference type="ARBA" id="ARBA00007193"/>
    </source>
</evidence>
<keyword evidence="3 12" id="KW-0813">Transport</keyword>
<sequence length="595" mass="68897">MNILGPFPLISSRKYLLVIVSCFTKWPEVILLRNKRANIVVEYFVNQVVCKHGIPYNQKARSLHFKEGQKIWLYNPRSKLDRALKLQSHWEGSYKIVKKLSDVVFCIRKSMLPRENVLYVEGRLVTKKTKENTATLGNIYVRAFMFNENVRIINILKGYLSFCEDYKCVVINARHELILTRARNNNCLVGDPAAESMLESKIIWAITVFVSLVCAIVLIRMAWNYYATHPTLTVIESTHHGIWNYPFPAITVCDINRISYNLTKKFVENLKTPTNVSKEYLIQEMRLMNELLRPGIFGNDIQRNLTRLQDIIDDNHLTIFKVMDLITQNCSTLLTMCKWKGTNDQCDKYFKQSLSLDGLCCSFNYYTFPDTTTFKNVRRAAACGFETGMTIVVNSEPNDYYATIIGAYGVKVMIHYSFDYPDFNAEIQLVRLNNQHFVTINPTEMYSKSEVKDLKISTRKCIFSEEADKVLYANVKERNLTFTSYSYHNCLAECRVSIIRAKCGCIPYYFPQNSTRTCNLKDIQCLKKYESFFDNSWPEMNQKQQNFPKTLDDVNKVPCGCIPDCLLYYYPIESSFGTLDNTVYYNGVSFSKSPG</sequence>
<dbReference type="GO" id="GO:0015280">
    <property type="term" value="F:ligand-gated sodium channel activity"/>
    <property type="evidence" value="ECO:0007669"/>
    <property type="project" value="TreeGrafter"/>
</dbReference>
<dbReference type="Proteomes" id="UP000669903">
    <property type="component" value="Unassembled WGS sequence"/>
</dbReference>
<evidence type="ECO:0000256" key="7">
    <source>
        <dbReference type="ARBA" id="ARBA00023053"/>
    </source>
</evidence>
<name>A0A836JZQ1_9HYME</name>
<gene>
    <name evidence="14" type="primary">Nach_2</name>
    <name evidence="14" type="ORF">G6Z76_0008817</name>
</gene>
<feature type="non-terminal residue" evidence="14">
    <location>
        <position position="595"/>
    </location>
</feature>
<accession>A0A836JZQ1</accession>